<dbReference type="Pfam" id="PF02589">
    <property type="entry name" value="LUD_dom"/>
    <property type="match status" value="1"/>
</dbReference>
<evidence type="ECO:0000313" key="4">
    <source>
        <dbReference type="Proteomes" id="UP000198598"/>
    </source>
</evidence>
<dbReference type="SUPFAM" id="SSF100950">
    <property type="entry name" value="NagB/RpiA/CoA transferase-like"/>
    <property type="match status" value="1"/>
</dbReference>
<evidence type="ECO:0000313" key="3">
    <source>
        <dbReference type="EMBL" id="SFC06352.1"/>
    </source>
</evidence>
<proteinExistence type="predicted"/>
<dbReference type="InterPro" id="IPR024185">
    <property type="entry name" value="FTHF_cligase-like_sf"/>
</dbReference>
<sequence length="202" mass="21897">MSSRDNILAAIGKTKRNDREPSPLPQIPTSDTFNDRLIERFSETLTGVGGQVVRVTDWLDIIQHIEQTYRQVSISPAHRIVTTLPELSAVAEVGWSGLSPHLLADADLAIIGAHFGVAENGAVWLTESLLGHRAAPFICQHLAVVLNASNIVPTMHDAYERIGDAEYGFGLFMAGPSKSADIEQSLVMGAHGPKTMTLFLMV</sequence>
<evidence type="ECO:0000259" key="2">
    <source>
        <dbReference type="Pfam" id="PF02589"/>
    </source>
</evidence>
<dbReference type="AlphaFoldDB" id="A0A1I1G4V5"/>
<reference evidence="3 4" key="1">
    <citation type="submission" date="2016-10" db="EMBL/GenBank/DDBJ databases">
        <authorList>
            <person name="de Groot N.N."/>
        </authorList>
    </citation>
    <scope>NUCLEOTIDE SEQUENCE [LARGE SCALE GENOMIC DNA]</scope>
    <source>
        <strain evidence="3 4">DSM 26130</strain>
    </source>
</reference>
<dbReference type="Proteomes" id="UP000198598">
    <property type="component" value="Unassembled WGS sequence"/>
</dbReference>
<feature type="region of interest" description="Disordered" evidence="1">
    <location>
        <begin position="11"/>
        <end position="30"/>
    </location>
</feature>
<dbReference type="PANTHER" id="PTHR43682">
    <property type="entry name" value="LACTATE UTILIZATION PROTEIN C"/>
    <property type="match status" value="1"/>
</dbReference>
<dbReference type="RefSeq" id="WP_093822755.1">
    <property type="nucleotide sequence ID" value="NZ_FOLQ01000001.1"/>
</dbReference>
<dbReference type="STRING" id="662367.SAMN05216167_101380"/>
<dbReference type="PANTHER" id="PTHR43682:SF1">
    <property type="entry name" value="LACTATE UTILIZATION PROTEIN C"/>
    <property type="match status" value="1"/>
</dbReference>
<dbReference type="InterPro" id="IPR037171">
    <property type="entry name" value="NagB/RpiA_transferase-like"/>
</dbReference>
<organism evidence="3 4">
    <name type="scientific">Spirosoma endophyticum</name>
    <dbReference type="NCBI Taxonomy" id="662367"/>
    <lineage>
        <taxon>Bacteria</taxon>
        <taxon>Pseudomonadati</taxon>
        <taxon>Bacteroidota</taxon>
        <taxon>Cytophagia</taxon>
        <taxon>Cytophagales</taxon>
        <taxon>Cytophagaceae</taxon>
        <taxon>Spirosoma</taxon>
    </lineage>
</organism>
<dbReference type="InterPro" id="IPR003741">
    <property type="entry name" value="LUD_dom"/>
</dbReference>
<evidence type="ECO:0000256" key="1">
    <source>
        <dbReference type="SAM" id="MobiDB-lite"/>
    </source>
</evidence>
<dbReference type="OrthoDB" id="9794157at2"/>
<protein>
    <submittedName>
        <fullName evidence="3">L-lactate dehydrogenase complex protein LldG</fullName>
    </submittedName>
</protein>
<dbReference type="EMBL" id="FOLQ01000001">
    <property type="protein sequence ID" value="SFC06352.1"/>
    <property type="molecule type" value="Genomic_DNA"/>
</dbReference>
<keyword evidence="4" id="KW-1185">Reference proteome</keyword>
<gene>
    <name evidence="3" type="ORF">SAMN05216167_101380</name>
</gene>
<feature type="domain" description="LUD" evidence="2">
    <location>
        <begin position="103"/>
        <end position="200"/>
    </location>
</feature>
<name>A0A1I1G4V5_9BACT</name>
<dbReference type="Gene3D" id="3.40.50.10420">
    <property type="entry name" value="NagB/RpiA/CoA transferase-like"/>
    <property type="match status" value="1"/>
</dbReference>
<accession>A0A1I1G4V5</accession>